<keyword evidence="3" id="KW-1185">Reference proteome</keyword>
<dbReference type="AlphaFoldDB" id="A0A9X0D3J8"/>
<gene>
    <name evidence="2" type="ORF">OS493_027228</name>
</gene>
<name>A0A9X0D3J8_9CNID</name>
<evidence type="ECO:0000313" key="3">
    <source>
        <dbReference type="Proteomes" id="UP001163046"/>
    </source>
</evidence>
<proteinExistence type="predicted"/>
<dbReference type="Proteomes" id="UP001163046">
    <property type="component" value="Unassembled WGS sequence"/>
</dbReference>
<organism evidence="2 3">
    <name type="scientific">Desmophyllum pertusum</name>
    <dbReference type="NCBI Taxonomy" id="174260"/>
    <lineage>
        <taxon>Eukaryota</taxon>
        <taxon>Metazoa</taxon>
        <taxon>Cnidaria</taxon>
        <taxon>Anthozoa</taxon>
        <taxon>Hexacorallia</taxon>
        <taxon>Scleractinia</taxon>
        <taxon>Caryophylliina</taxon>
        <taxon>Caryophylliidae</taxon>
        <taxon>Desmophyllum</taxon>
    </lineage>
</organism>
<protein>
    <submittedName>
        <fullName evidence="2">Uncharacterized protein</fullName>
    </submittedName>
</protein>
<comment type="caution">
    <text evidence="2">The sequence shown here is derived from an EMBL/GenBank/DDBJ whole genome shotgun (WGS) entry which is preliminary data.</text>
</comment>
<feature type="region of interest" description="Disordered" evidence="1">
    <location>
        <begin position="35"/>
        <end position="73"/>
    </location>
</feature>
<evidence type="ECO:0000256" key="1">
    <source>
        <dbReference type="SAM" id="MobiDB-lite"/>
    </source>
</evidence>
<reference evidence="2" key="1">
    <citation type="submission" date="2023-01" db="EMBL/GenBank/DDBJ databases">
        <title>Genome assembly of the deep-sea coral Lophelia pertusa.</title>
        <authorList>
            <person name="Herrera S."/>
            <person name="Cordes E."/>
        </authorList>
    </citation>
    <scope>NUCLEOTIDE SEQUENCE</scope>
    <source>
        <strain evidence="2">USNM1676648</strain>
        <tissue evidence="2">Polyp</tissue>
    </source>
</reference>
<evidence type="ECO:0000313" key="2">
    <source>
        <dbReference type="EMBL" id="KAJ7383564.1"/>
    </source>
</evidence>
<sequence length="284" mass="31961">MDEAKTIRRQTTERILITSLPDTLKEMIAADSLEKFEHSSSGPKLPKDVSTGRRHTIHSSSGPKLPKDASTGRRHTIHVPSYYTSPVSDITDELTFLLKPRSESYAEPRRVGGSSIKEAYSEMETRQARFPVLQGAQLTLEPSAGKKINTLRKLNSCPDGKEWNITNVTSRLDLASENFEEGCVLHTKAANALQIPEVARAKLINLKLNQSDDTEYQRTKLSTEKMGQFYHAGGKSEAAERSNHKVEAMRTHVKKEDDGFNEMETKVARLFEWLQDQTDSDESR</sequence>
<dbReference type="EMBL" id="MU825897">
    <property type="protein sequence ID" value="KAJ7383564.1"/>
    <property type="molecule type" value="Genomic_DNA"/>
</dbReference>
<accession>A0A9X0D3J8</accession>